<dbReference type="GO" id="GO:0006633">
    <property type="term" value="P:fatty acid biosynthetic process"/>
    <property type="evidence" value="ECO:0007669"/>
    <property type="project" value="TreeGrafter"/>
</dbReference>
<keyword evidence="8" id="KW-1185">Reference proteome</keyword>
<gene>
    <name evidence="7" type="primary">pksE</name>
    <name evidence="7" type="ORF">SMD44_00046</name>
</gene>
<proteinExistence type="inferred from homology"/>
<protein>
    <recommendedName>
        <fullName evidence="4">Malonyl CoA-acyl carrier protein transacylase</fullName>
        <ecNumber evidence="4">2.3.1.39</ecNumber>
    </recommendedName>
</protein>
<evidence type="ECO:0000256" key="3">
    <source>
        <dbReference type="ARBA" id="ARBA00048462"/>
    </source>
</evidence>
<evidence type="ECO:0000259" key="6">
    <source>
        <dbReference type="SMART" id="SM00827"/>
    </source>
</evidence>
<dbReference type="Gene3D" id="3.40.366.10">
    <property type="entry name" value="Malonyl-Coenzyme A Acyl Carrier Protein, domain 2"/>
    <property type="match status" value="1"/>
</dbReference>
<dbReference type="RefSeq" id="WP_087882385.1">
    <property type="nucleotide sequence ID" value="NZ_CP021748.1"/>
</dbReference>
<dbReference type="PIRSF" id="PIRSF000446">
    <property type="entry name" value="Mct"/>
    <property type="match status" value="1"/>
</dbReference>
<evidence type="ECO:0000256" key="1">
    <source>
        <dbReference type="ARBA" id="ARBA00022679"/>
    </source>
</evidence>
<dbReference type="Proteomes" id="UP000195880">
    <property type="component" value="Chromosome"/>
</dbReference>
<feature type="active site" evidence="5">
    <location>
        <position position="191"/>
    </location>
</feature>
<dbReference type="SUPFAM" id="SSF55048">
    <property type="entry name" value="Probable ACP-binding domain of malonyl-CoA ACP transacylase"/>
    <property type="match status" value="1"/>
</dbReference>
<dbReference type="InterPro" id="IPR050858">
    <property type="entry name" value="Mal-CoA-ACP_Trans/PKS_FabD"/>
</dbReference>
<dbReference type="KEGG" id="salf:SMD44_00046"/>
<comment type="catalytic activity">
    <reaction evidence="3 4">
        <text>holo-[ACP] + malonyl-CoA = malonyl-[ACP] + CoA</text>
        <dbReference type="Rhea" id="RHEA:41792"/>
        <dbReference type="Rhea" id="RHEA-COMP:9623"/>
        <dbReference type="Rhea" id="RHEA-COMP:9685"/>
        <dbReference type="ChEBI" id="CHEBI:57287"/>
        <dbReference type="ChEBI" id="CHEBI:57384"/>
        <dbReference type="ChEBI" id="CHEBI:64479"/>
        <dbReference type="ChEBI" id="CHEBI:78449"/>
        <dbReference type="EC" id="2.3.1.39"/>
    </reaction>
</comment>
<comment type="similarity">
    <text evidence="4">Belongs to the fabD family.</text>
</comment>
<dbReference type="OrthoDB" id="3543921at2"/>
<keyword evidence="2 4" id="KW-0012">Acyltransferase</keyword>
<dbReference type="GO" id="GO:0005829">
    <property type="term" value="C:cytosol"/>
    <property type="evidence" value="ECO:0007669"/>
    <property type="project" value="TreeGrafter"/>
</dbReference>
<feature type="domain" description="Malonyl-CoA:ACP transacylase (MAT)" evidence="6">
    <location>
        <begin position="6"/>
        <end position="295"/>
    </location>
</feature>
<name>A0A1Z1W2K0_9ACTN</name>
<dbReference type="Gene3D" id="3.30.70.250">
    <property type="entry name" value="Malonyl-CoA ACP transacylase, ACP-binding"/>
    <property type="match status" value="1"/>
</dbReference>
<evidence type="ECO:0000313" key="8">
    <source>
        <dbReference type="Proteomes" id="UP000195880"/>
    </source>
</evidence>
<dbReference type="EC" id="2.3.1.39" evidence="4"/>
<evidence type="ECO:0000313" key="7">
    <source>
        <dbReference type="EMBL" id="ARX80648.1"/>
    </source>
</evidence>
<dbReference type="SUPFAM" id="SSF52151">
    <property type="entry name" value="FabD/lysophospholipase-like"/>
    <property type="match status" value="1"/>
</dbReference>
<feature type="active site" evidence="5">
    <location>
        <position position="87"/>
    </location>
</feature>
<evidence type="ECO:0000256" key="2">
    <source>
        <dbReference type="ARBA" id="ARBA00023315"/>
    </source>
</evidence>
<keyword evidence="1 4" id="KW-0808">Transferase</keyword>
<accession>A0A1Z1W2K0</accession>
<dbReference type="InterPro" id="IPR014043">
    <property type="entry name" value="Acyl_transferase_dom"/>
</dbReference>
<dbReference type="InterPro" id="IPR016036">
    <property type="entry name" value="Malonyl_transacylase_ACP-bd"/>
</dbReference>
<dbReference type="InterPro" id="IPR001227">
    <property type="entry name" value="Ac_transferase_dom_sf"/>
</dbReference>
<dbReference type="SMART" id="SM00827">
    <property type="entry name" value="PKS_AT"/>
    <property type="match status" value="1"/>
</dbReference>
<dbReference type="PANTHER" id="PTHR42681">
    <property type="entry name" value="MALONYL-COA-ACYL CARRIER PROTEIN TRANSACYLASE, MITOCHONDRIAL"/>
    <property type="match status" value="1"/>
</dbReference>
<dbReference type="AlphaFoldDB" id="A0A1Z1W2K0"/>
<sequence>MTRVVLFPGQGVQRPGMGADLFERYPSMVAQADEILGYSLRQLCLGDETARLARTEFAQPAVYVVSALALQAHLETSPSPDIVLGHSLGEYNALHAAGAFTFAEGLALVKARAAATAQVSGAMLAVVGLRQQHVEEILAAAGTTQVYIANVNSSRQLVLAGPVHAIDTARSALDRADARLTQLLRISGPFHSPHMAPAAKQFAPAVEAARLQAPDIPVIANLTARPHQLANLRRALVEHLTNPVLWQQSVEWLWQEYGPPQDDLGEPAAQQPPAEPLHLTELGKGNVLTKLIGHICSERQESTGKRLP</sequence>
<dbReference type="GO" id="GO:0004314">
    <property type="term" value="F:[acyl-carrier-protein] S-malonyltransferase activity"/>
    <property type="evidence" value="ECO:0007669"/>
    <property type="project" value="UniProtKB-EC"/>
</dbReference>
<organism evidence="7 8">
    <name type="scientific">Streptomyces alboflavus</name>
    <dbReference type="NCBI Taxonomy" id="67267"/>
    <lineage>
        <taxon>Bacteria</taxon>
        <taxon>Bacillati</taxon>
        <taxon>Actinomycetota</taxon>
        <taxon>Actinomycetes</taxon>
        <taxon>Kitasatosporales</taxon>
        <taxon>Streptomycetaceae</taxon>
        <taxon>Streptomyces</taxon>
    </lineage>
</organism>
<evidence type="ECO:0000256" key="4">
    <source>
        <dbReference type="PIRNR" id="PIRNR000446"/>
    </source>
</evidence>
<dbReference type="Pfam" id="PF00698">
    <property type="entry name" value="Acyl_transf_1"/>
    <property type="match status" value="1"/>
</dbReference>
<reference evidence="7 8" key="1">
    <citation type="submission" date="2017-05" db="EMBL/GenBank/DDBJ databases">
        <title>Streptomyces alboflavus Genome sequencing and assembly.</title>
        <authorList>
            <person name="Wang Y."/>
            <person name="Du B."/>
            <person name="Ding Y."/>
            <person name="Liu H."/>
            <person name="Hou Q."/>
            <person name="Liu K."/>
            <person name="Wang C."/>
            <person name="Yao L."/>
        </authorList>
    </citation>
    <scope>NUCLEOTIDE SEQUENCE [LARGE SCALE GENOMIC DNA]</scope>
    <source>
        <strain evidence="7 8">MDJK44</strain>
    </source>
</reference>
<evidence type="ECO:0000256" key="5">
    <source>
        <dbReference type="PIRSR" id="PIRSR000446-1"/>
    </source>
</evidence>
<dbReference type="InterPro" id="IPR016035">
    <property type="entry name" value="Acyl_Trfase/lysoPLipase"/>
</dbReference>
<dbReference type="PANTHER" id="PTHR42681:SF1">
    <property type="entry name" value="MALONYL-COA-ACYL CARRIER PROTEIN TRANSACYLASE, MITOCHONDRIAL"/>
    <property type="match status" value="1"/>
</dbReference>
<dbReference type="InterPro" id="IPR024925">
    <property type="entry name" value="Malonyl_CoA-ACP_transAc"/>
</dbReference>
<dbReference type="EMBL" id="CP021748">
    <property type="protein sequence ID" value="ARX80648.1"/>
    <property type="molecule type" value="Genomic_DNA"/>
</dbReference>